<organism evidence="11 12">
    <name type="scientific">Thalassotalea piscium</name>
    <dbReference type="NCBI Taxonomy" id="1230533"/>
    <lineage>
        <taxon>Bacteria</taxon>
        <taxon>Pseudomonadati</taxon>
        <taxon>Pseudomonadota</taxon>
        <taxon>Gammaproteobacteria</taxon>
        <taxon>Alteromonadales</taxon>
        <taxon>Colwelliaceae</taxon>
        <taxon>Thalassotalea</taxon>
    </lineage>
</organism>
<dbReference type="InterPro" id="IPR011006">
    <property type="entry name" value="CheY-like_superfamily"/>
</dbReference>
<evidence type="ECO:0000256" key="6">
    <source>
        <dbReference type="PROSITE-ProRule" id="PRU00169"/>
    </source>
</evidence>
<dbReference type="Pfam" id="PF01627">
    <property type="entry name" value="Hpt"/>
    <property type="match status" value="1"/>
</dbReference>
<dbReference type="InterPro" id="IPR001789">
    <property type="entry name" value="Sig_transdc_resp-reg_receiver"/>
</dbReference>
<dbReference type="InterPro" id="IPR043128">
    <property type="entry name" value="Rev_trsase/Diguanyl_cyclase"/>
</dbReference>
<evidence type="ECO:0000256" key="5">
    <source>
        <dbReference type="PROSITE-ProRule" id="PRU00110"/>
    </source>
</evidence>
<evidence type="ECO:0000259" key="9">
    <source>
        <dbReference type="PROSITE" id="PS50887"/>
    </source>
</evidence>
<dbReference type="Pfam" id="PF00072">
    <property type="entry name" value="Response_reg"/>
    <property type="match status" value="1"/>
</dbReference>
<comment type="catalytic activity">
    <reaction evidence="4">
        <text>2 GTP = 3',3'-c-di-GMP + 2 diphosphate</text>
        <dbReference type="Rhea" id="RHEA:24898"/>
        <dbReference type="ChEBI" id="CHEBI:33019"/>
        <dbReference type="ChEBI" id="CHEBI:37565"/>
        <dbReference type="ChEBI" id="CHEBI:58805"/>
        <dbReference type="EC" id="2.7.7.65"/>
    </reaction>
</comment>
<feature type="domain" description="HPt" evidence="10">
    <location>
        <begin position="348"/>
        <end position="445"/>
    </location>
</feature>
<evidence type="ECO:0000259" key="10">
    <source>
        <dbReference type="PROSITE" id="PS50894"/>
    </source>
</evidence>
<evidence type="ECO:0000259" key="8">
    <source>
        <dbReference type="PROSITE" id="PS50110"/>
    </source>
</evidence>
<dbReference type="NCBIfam" id="TIGR00254">
    <property type="entry name" value="GGDEF"/>
    <property type="match status" value="1"/>
</dbReference>
<evidence type="ECO:0000256" key="3">
    <source>
        <dbReference type="ARBA" id="ARBA00023012"/>
    </source>
</evidence>
<dbReference type="InterPro" id="IPR008207">
    <property type="entry name" value="Sig_transdc_His_kin_Hpt_dom"/>
</dbReference>
<dbReference type="EC" id="2.7.7.65" evidence="2"/>
<feature type="domain" description="GGDEF" evidence="9">
    <location>
        <begin position="161"/>
        <end position="297"/>
    </location>
</feature>
<dbReference type="SUPFAM" id="SSF52172">
    <property type="entry name" value="CheY-like"/>
    <property type="match status" value="1"/>
</dbReference>
<dbReference type="PROSITE" id="PS50887">
    <property type="entry name" value="GGDEF"/>
    <property type="match status" value="1"/>
</dbReference>
<dbReference type="SMART" id="SM00448">
    <property type="entry name" value="REC"/>
    <property type="match status" value="1"/>
</dbReference>
<dbReference type="CDD" id="cd17574">
    <property type="entry name" value="REC_OmpR"/>
    <property type="match status" value="1"/>
</dbReference>
<comment type="caution">
    <text evidence="11">The sequence shown here is derived from an EMBL/GenBank/DDBJ whole genome shotgun (WGS) entry which is preliminary data.</text>
</comment>
<dbReference type="GO" id="GO:0004672">
    <property type="term" value="F:protein kinase activity"/>
    <property type="evidence" value="ECO:0007669"/>
    <property type="project" value="UniProtKB-ARBA"/>
</dbReference>
<keyword evidence="6" id="KW-0597">Phosphoprotein</keyword>
<dbReference type="PANTHER" id="PTHR45138:SF9">
    <property type="entry name" value="DIGUANYLATE CYCLASE DGCM-RELATED"/>
    <property type="match status" value="1"/>
</dbReference>
<feature type="domain" description="Response regulatory" evidence="8">
    <location>
        <begin position="4"/>
        <end position="118"/>
    </location>
</feature>
<dbReference type="SUPFAM" id="SSF55073">
    <property type="entry name" value="Nucleotide cyclase"/>
    <property type="match status" value="1"/>
</dbReference>
<keyword evidence="12" id="KW-1185">Reference proteome</keyword>
<dbReference type="AlphaFoldDB" id="A0A7X0NEV3"/>
<dbReference type="SMART" id="SM00267">
    <property type="entry name" value="GGDEF"/>
    <property type="match status" value="1"/>
</dbReference>
<comment type="cofactor">
    <cofactor evidence="1">
        <name>Mg(2+)</name>
        <dbReference type="ChEBI" id="CHEBI:18420"/>
    </cofactor>
</comment>
<dbReference type="GO" id="GO:0052621">
    <property type="term" value="F:diguanylate cyclase activity"/>
    <property type="evidence" value="ECO:0007669"/>
    <property type="project" value="UniProtKB-EC"/>
</dbReference>
<dbReference type="InterPro" id="IPR000160">
    <property type="entry name" value="GGDEF_dom"/>
</dbReference>
<feature type="region of interest" description="Disordered" evidence="7">
    <location>
        <begin position="286"/>
        <end position="330"/>
    </location>
</feature>
<proteinExistence type="predicted"/>
<dbReference type="RefSeq" id="WP_184422488.1">
    <property type="nucleotide sequence ID" value="NZ_AP027362.1"/>
</dbReference>
<name>A0A7X0NEV3_9GAMM</name>
<evidence type="ECO:0000256" key="2">
    <source>
        <dbReference type="ARBA" id="ARBA00012528"/>
    </source>
</evidence>
<evidence type="ECO:0000313" key="11">
    <source>
        <dbReference type="EMBL" id="MBB6542148.1"/>
    </source>
</evidence>
<dbReference type="Gene3D" id="3.30.70.270">
    <property type="match status" value="1"/>
</dbReference>
<dbReference type="PANTHER" id="PTHR45138">
    <property type="entry name" value="REGULATORY COMPONENTS OF SENSORY TRANSDUCTION SYSTEM"/>
    <property type="match status" value="1"/>
</dbReference>
<evidence type="ECO:0000256" key="7">
    <source>
        <dbReference type="SAM" id="MobiDB-lite"/>
    </source>
</evidence>
<feature type="compositionally biased region" description="Polar residues" evidence="7">
    <location>
        <begin position="311"/>
        <end position="327"/>
    </location>
</feature>
<keyword evidence="3" id="KW-0902">Two-component regulatory system</keyword>
<reference evidence="11 12" key="1">
    <citation type="submission" date="2020-08" db="EMBL/GenBank/DDBJ databases">
        <title>Genomic Encyclopedia of Type Strains, Phase IV (KMG-IV): sequencing the most valuable type-strain genomes for metagenomic binning, comparative biology and taxonomic classification.</title>
        <authorList>
            <person name="Goeker M."/>
        </authorList>
    </citation>
    <scope>NUCLEOTIDE SEQUENCE [LARGE SCALE GENOMIC DNA]</scope>
    <source>
        <strain evidence="11 12">DSM 26287</strain>
    </source>
</reference>
<feature type="modified residue" description="Phosphohistidine" evidence="5">
    <location>
        <position position="387"/>
    </location>
</feature>
<sequence>MNSTILVIDDAKDTLMLLEFDLIEAGYKVLTANGGEQALEILNRQAVDLVLLDLHMPKMSGMEVLANITALETAPPVIMLSASDDENDVVKTLDVGAEDYVTKPYVAKVLYARIRNALRLKEKTQELEALLRTDSLTHINNRVGYEELATKVISHAKRNKHRTAIAMLDIDHFKAVNDTHGHDGGDVVLVEFAKLLISCFRDYDVIGRIGGEEFAVCMPNVRLETALAACERFRESLAQLTISLPDDPDATINITVSIGLIVSNDPDSMLDDLMREADKLMYRAKSAGRNQTVTEKNKSENAANNNKDNELVTSKDNNNLNTNTPKQPESEKYAGIDFDIGVNNVLGDEGLFEEILVMFYQDHKQDKDKIAQAINDNDLLTLKSLTHTLKGVACSIGAMELFNHTKALDNAANDQKLQEFDYLFKPVALAINKVINGIETTLGDKL</sequence>
<dbReference type="EMBL" id="JACHHU010000003">
    <property type="protein sequence ID" value="MBB6542148.1"/>
    <property type="molecule type" value="Genomic_DNA"/>
</dbReference>
<evidence type="ECO:0000256" key="4">
    <source>
        <dbReference type="ARBA" id="ARBA00034247"/>
    </source>
</evidence>
<dbReference type="Gene3D" id="3.40.50.2300">
    <property type="match status" value="1"/>
</dbReference>
<dbReference type="Proteomes" id="UP000537141">
    <property type="component" value="Unassembled WGS sequence"/>
</dbReference>
<gene>
    <name evidence="11" type="ORF">HNQ55_000626</name>
</gene>
<dbReference type="PROSITE" id="PS50894">
    <property type="entry name" value="HPT"/>
    <property type="match status" value="1"/>
</dbReference>
<dbReference type="CDD" id="cd01949">
    <property type="entry name" value="GGDEF"/>
    <property type="match status" value="1"/>
</dbReference>
<feature type="modified residue" description="4-aspartylphosphate" evidence="6">
    <location>
        <position position="53"/>
    </location>
</feature>
<dbReference type="Pfam" id="PF00990">
    <property type="entry name" value="GGDEF"/>
    <property type="match status" value="1"/>
</dbReference>
<dbReference type="GO" id="GO:0000160">
    <property type="term" value="P:phosphorelay signal transduction system"/>
    <property type="evidence" value="ECO:0007669"/>
    <property type="project" value="UniProtKB-KW"/>
</dbReference>
<dbReference type="FunFam" id="3.30.70.270:FF:000001">
    <property type="entry name" value="Diguanylate cyclase domain protein"/>
    <property type="match status" value="1"/>
</dbReference>
<dbReference type="SUPFAM" id="SSF47226">
    <property type="entry name" value="Histidine-containing phosphotransfer domain, HPT domain"/>
    <property type="match status" value="1"/>
</dbReference>
<dbReference type="InterPro" id="IPR050469">
    <property type="entry name" value="Diguanylate_Cyclase"/>
</dbReference>
<dbReference type="InterPro" id="IPR036641">
    <property type="entry name" value="HPT_dom_sf"/>
</dbReference>
<evidence type="ECO:0000256" key="1">
    <source>
        <dbReference type="ARBA" id="ARBA00001946"/>
    </source>
</evidence>
<dbReference type="PROSITE" id="PS50110">
    <property type="entry name" value="RESPONSE_REGULATORY"/>
    <property type="match status" value="1"/>
</dbReference>
<protein>
    <recommendedName>
        <fullName evidence="2">diguanylate cyclase</fullName>
        <ecNumber evidence="2">2.7.7.65</ecNumber>
    </recommendedName>
</protein>
<dbReference type="InterPro" id="IPR029787">
    <property type="entry name" value="Nucleotide_cyclase"/>
</dbReference>
<evidence type="ECO:0000313" key="12">
    <source>
        <dbReference type="Proteomes" id="UP000537141"/>
    </source>
</evidence>
<dbReference type="Gene3D" id="1.20.120.160">
    <property type="entry name" value="HPT domain"/>
    <property type="match status" value="1"/>
</dbReference>
<accession>A0A7X0NEV3</accession>